<accession>Q0VFR8</accession>
<keyword evidence="4" id="KW-1185">Reference proteome</keyword>
<dbReference type="PaxDb" id="8364-ENSXETP00000058436"/>
<dbReference type="Ensembl" id="ENSXETT00000064089">
    <property type="protein sequence ID" value="ENSXETP00000058436"/>
    <property type="gene ID" value="ENSXETG00000033448"/>
</dbReference>
<dbReference type="DNASU" id="779636"/>
<dbReference type="Bgee" id="ENSXETG00000033448">
    <property type="expression patterns" value="Expressed in egg cell and 6 other cell types or tissues"/>
</dbReference>
<evidence type="ECO:0000313" key="2">
    <source>
        <dbReference type="EMBL" id="AAI18727.1"/>
    </source>
</evidence>
<reference evidence="3" key="3">
    <citation type="journal article" date="2010" name="Science">
        <title>The genome of the Western clawed frog Xenopus tropicalis.</title>
        <authorList>
            <person name="Hellsten U."/>
            <person name="Harland R.M."/>
            <person name="Gilchrist M.J."/>
            <person name="Hendrix D."/>
            <person name="Jurka J."/>
            <person name="Kapitonov V."/>
            <person name="Ovcharenko I."/>
            <person name="Putnam N.H."/>
            <person name="Shu S."/>
            <person name="Taher L."/>
            <person name="Blitz I.L."/>
            <person name="Blumberg B."/>
            <person name="Dichmann D.S."/>
            <person name="Dubchak I."/>
            <person name="Amaya E."/>
            <person name="Detter J.C."/>
            <person name="Fletcher R."/>
            <person name="Gerhard D.S."/>
            <person name="Goodstein D."/>
            <person name="Graves T."/>
            <person name="Grigoriev I.V."/>
            <person name="Grimwood J."/>
            <person name="Kawashima T."/>
            <person name="Lindquist E."/>
            <person name="Lucas S.M."/>
            <person name="Mead P.E."/>
            <person name="Mitros T."/>
            <person name="Ogino H."/>
            <person name="Ohta Y."/>
            <person name="Poliakov A.V."/>
            <person name="Pollet N."/>
            <person name="Robert J."/>
            <person name="Salamov A."/>
            <person name="Sater A.K."/>
            <person name="Schmutz J."/>
            <person name="Terry A."/>
            <person name="Vize P.D."/>
            <person name="Warren W.C."/>
            <person name="Wells D."/>
            <person name="Wills A."/>
            <person name="Wilson R.K."/>
            <person name="Zimmerman L.B."/>
            <person name="Zorn A.M."/>
            <person name="Grainger R."/>
            <person name="Grammer T."/>
            <person name="Khokha M.K."/>
            <person name="Richardson P.M."/>
            <person name="Rokhsar D.S."/>
        </authorList>
    </citation>
    <scope>NUCLEOTIDE SEQUENCE [LARGE SCALE GENOMIC DNA]</scope>
    <source>
        <strain evidence="3">Nigerian</strain>
    </source>
</reference>
<dbReference type="OMA" id="WSESHCQ"/>
<dbReference type="CTD" id="122616"/>
<dbReference type="RefSeq" id="XP_031746388.1">
    <property type="nucleotide sequence ID" value="XM_031890528.1"/>
</dbReference>
<evidence type="ECO:0000313" key="6">
    <source>
        <dbReference type="RefSeq" id="XP_012824041.1"/>
    </source>
</evidence>
<name>Q0VFR8_XENTR</name>
<reference evidence="2" key="2">
    <citation type="submission" date="2006-07" db="EMBL/GenBank/DDBJ databases">
        <authorList>
            <consortium name="NIH - Xenopus Gene Collection (XGC) project"/>
        </authorList>
    </citation>
    <scope>NUCLEOTIDE SEQUENCE [LARGE SCALE MRNA]</scope>
    <source>
        <tissue evidence="2">Brain</tissue>
    </source>
</reference>
<dbReference type="RefSeq" id="XP_031746389.1">
    <property type="nucleotide sequence ID" value="XM_031890529.1"/>
</dbReference>
<feature type="domain" description="Aftiphilin clathrin-binding box" evidence="1">
    <location>
        <begin position="175"/>
        <end position="247"/>
    </location>
</feature>
<gene>
    <name evidence="3 5 6 7 8 9 10" type="primary">clba1</name>
    <name evidence="5 6 7 8 9" type="synonym">c14orf79</name>
    <name evidence="2" type="synonym">MGC145290</name>
</gene>
<organism evidence="2">
    <name type="scientific">Xenopus tropicalis</name>
    <name type="common">Western clawed frog</name>
    <name type="synonym">Silurana tropicalis</name>
    <dbReference type="NCBI Taxonomy" id="8364"/>
    <lineage>
        <taxon>Eukaryota</taxon>
        <taxon>Metazoa</taxon>
        <taxon>Chordata</taxon>
        <taxon>Craniata</taxon>
        <taxon>Vertebrata</taxon>
        <taxon>Euteleostomi</taxon>
        <taxon>Amphibia</taxon>
        <taxon>Batrachia</taxon>
        <taxon>Anura</taxon>
        <taxon>Pipoidea</taxon>
        <taxon>Pipidae</taxon>
        <taxon>Xenopodinae</taxon>
        <taxon>Xenopus</taxon>
        <taxon>Silurana</taxon>
    </lineage>
</organism>
<reference evidence="5 6" key="5">
    <citation type="submission" date="2025-04" db="UniProtKB">
        <authorList>
            <consortium name="RefSeq"/>
        </authorList>
    </citation>
    <scope>IDENTIFICATION</scope>
    <source>
        <strain evidence="6 7">Nigerian</strain>
        <tissue evidence="6 7">Liver and blood</tissue>
    </source>
</reference>
<dbReference type="RefSeq" id="NP_001072190.1">
    <property type="nucleotide sequence ID" value="NM_001078722.1"/>
</dbReference>
<dbReference type="KEGG" id="xtr:779636"/>
<dbReference type="AlphaFoldDB" id="Q0VFR8"/>
<sequence>MKDVEGICLKPNGTYKIPEPFPSGEDDACLVSNLARSEDLCQDYGTHKVLSELSGTWGDFESFSDFPPESEIFYYKEEELHESARHHLDECYTATSKEAVSSEQTDFHTTWDTLIPTPEDSKVFEEVFRISFPDIPIEPCTDEIKTLQNPLASLNGHISIGNLLNMHFRADCHSLDSLEDSSGTAHRLDWKNSQGCKNLLLPLGVDSSETYPVDNNQAKGDSISDNEFFSGNEPSRANGSKALIQTKLHVAPDSRQGSIFSYQFFVKTSATDTTLPFLTVSEKKSFFSTNHLRFNF</sequence>
<evidence type="ECO:0000259" key="1">
    <source>
        <dbReference type="Pfam" id="PF15045"/>
    </source>
</evidence>
<reference evidence="3" key="4">
    <citation type="submission" date="2020-05" db="UniProtKB">
        <authorList>
            <consortium name="Ensembl"/>
        </authorList>
    </citation>
    <scope>IDENTIFICATION</scope>
</reference>
<evidence type="ECO:0000313" key="8">
    <source>
        <dbReference type="RefSeq" id="XP_031746388.1"/>
    </source>
</evidence>
<dbReference type="GeneTree" id="ENSGT00940000154186"/>
<dbReference type="RefSeq" id="XP_012824041.1">
    <property type="nucleotide sequence ID" value="XM_012968587.3"/>
</dbReference>
<evidence type="ECO:0000313" key="4">
    <source>
        <dbReference type="Proteomes" id="UP000008143"/>
    </source>
</evidence>
<dbReference type="Xenbase" id="XB-GENE-1016363">
    <property type="gene designation" value="clba1"/>
</dbReference>
<dbReference type="InterPro" id="IPR029205">
    <property type="entry name" value="Clathrin-bd"/>
</dbReference>
<dbReference type="AGR" id="Xenbase:XB-GENE-1016363"/>
<dbReference type="Proteomes" id="UP000008143">
    <property type="component" value="Chromosome 8"/>
</dbReference>
<evidence type="ECO:0000313" key="10">
    <source>
        <dbReference type="Xenbase" id="XB-GENE-1016363"/>
    </source>
</evidence>
<proteinExistence type="evidence at transcript level"/>
<evidence type="ECO:0000313" key="3">
    <source>
        <dbReference type="Ensembl" id="ENSXETP00000058436"/>
    </source>
</evidence>
<dbReference type="GeneID" id="779636"/>
<dbReference type="RefSeq" id="XP_012824042.1">
    <property type="nucleotide sequence ID" value="XM_012968588.3"/>
</dbReference>
<protein>
    <submittedName>
        <fullName evidence="3">Clathrin binding box of aftiphilin containing 1</fullName>
    </submittedName>
    <submittedName>
        <fullName evidence="5">Uncharacterized protein C14orf79 homolog</fullName>
    </submittedName>
    <submittedName>
        <fullName evidence="6 7">Uncharacterized protein CLBA1 isoform X1</fullName>
    </submittedName>
</protein>
<dbReference type="HOGENOM" id="CLU_071310_0_0_1"/>
<dbReference type="Pfam" id="PF15045">
    <property type="entry name" value="Clathrin_bdg"/>
    <property type="match status" value="1"/>
</dbReference>
<dbReference type="EMBL" id="BC118726">
    <property type="protein sequence ID" value="AAI18727.1"/>
    <property type="molecule type" value="mRNA"/>
</dbReference>
<dbReference type="STRING" id="8364.ENSXETP00000015846"/>
<evidence type="ECO:0000313" key="5">
    <source>
        <dbReference type="RefSeq" id="NP_001072190.1"/>
    </source>
</evidence>
<evidence type="ECO:0000313" key="9">
    <source>
        <dbReference type="RefSeq" id="XP_031746389.1"/>
    </source>
</evidence>
<dbReference type="OrthoDB" id="9894316at2759"/>
<dbReference type="eggNOG" id="ENOG502SPS5">
    <property type="taxonomic scope" value="Eukaryota"/>
</dbReference>
<reference evidence="5" key="1">
    <citation type="journal article" date="2002" name="Dev. Dyn.">
        <title>Genetic and genomic tools for Xenopus research: The NIH Xenopus initiative.</title>
        <authorList>
            <person name="Klein S.L."/>
            <person name="Strausberg R.L."/>
            <person name="Wagner L."/>
            <person name="Pontius J."/>
            <person name="Clifton S.W."/>
            <person name="Richardson P."/>
        </authorList>
    </citation>
    <scope>NUCLEOTIDE SEQUENCE</scope>
</reference>
<evidence type="ECO:0000313" key="7">
    <source>
        <dbReference type="RefSeq" id="XP_012824042.1"/>
    </source>
</evidence>